<feature type="chain" id="PRO_5017326021" evidence="2">
    <location>
        <begin position="26"/>
        <end position="91"/>
    </location>
</feature>
<keyword evidence="4" id="KW-1185">Reference proteome</keyword>
<evidence type="ECO:0000256" key="2">
    <source>
        <dbReference type="SAM" id="SignalP"/>
    </source>
</evidence>
<feature type="region of interest" description="Disordered" evidence="1">
    <location>
        <begin position="30"/>
        <end position="91"/>
    </location>
</feature>
<name>A0A3B0BA02_9ACTN</name>
<feature type="compositionally biased region" description="Polar residues" evidence="1">
    <location>
        <begin position="62"/>
        <end position="80"/>
    </location>
</feature>
<comment type="caution">
    <text evidence="3">The sequence shown here is derived from an EMBL/GenBank/DDBJ whole genome shotgun (WGS) entry which is preliminary data.</text>
</comment>
<sequence>MRTWEIAVKRILLAAAAVTSLLAFAAPGFDSGSGPASAPAGERVTTATATATEGEHPPVLTLPTTQRCSSSRCGGPTDTSWGGGSPARPAL</sequence>
<proteinExistence type="predicted"/>
<organism evidence="3 4">
    <name type="scientific">Streptomyces klenkii</name>
    <dbReference type="NCBI Taxonomy" id="1420899"/>
    <lineage>
        <taxon>Bacteria</taxon>
        <taxon>Bacillati</taxon>
        <taxon>Actinomycetota</taxon>
        <taxon>Actinomycetes</taxon>
        <taxon>Kitasatosporales</taxon>
        <taxon>Streptomycetaceae</taxon>
        <taxon>Streptomyces</taxon>
    </lineage>
</organism>
<evidence type="ECO:0000313" key="3">
    <source>
        <dbReference type="EMBL" id="RKN70435.1"/>
    </source>
</evidence>
<keyword evidence="2" id="KW-0732">Signal</keyword>
<reference evidence="3 4" key="1">
    <citation type="journal article" date="2015" name="Antonie Van Leeuwenhoek">
        <title>Streptomyces klenkii sp. nov., isolated from deep marine sediment.</title>
        <authorList>
            <person name="Veyisoglu A."/>
            <person name="Sahin N."/>
        </authorList>
    </citation>
    <scope>NUCLEOTIDE SEQUENCE [LARGE SCALE GENOMIC DNA]</scope>
    <source>
        <strain evidence="3 4">KCTC 29202</strain>
    </source>
</reference>
<dbReference type="RefSeq" id="WP_120757099.1">
    <property type="nucleotide sequence ID" value="NZ_JBFADQ010000030.1"/>
</dbReference>
<accession>A0A3B0BA02</accession>
<evidence type="ECO:0000256" key="1">
    <source>
        <dbReference type="SAM" id="MobiDB-lite"/>
    </source>
</evidence>
<dbReference type="AlphaFoldDB" id="A0A3B0BA02"/>
<evidence type="ECO:0000313" key="4">
    <source>
        <dbReference type="Proteomes" id="UP000270343"/>
    </source>
</evidence>
<dbReference type="EMBL" id="RBAM01000008">
    <property type="protein sequence ID" value="RKN70435.1"/>
    <property type="molecule type" value="Genomic_DNA"/>
</dbReference>
<gene>
    <name evidence="3" type="ORF">D7231_21485</name>
</gene>
<feature type="signal peptide" evidence="2">
    <location>
        <begin position="1"/>
        <end position="25"/>
    </location>
</feature>
<dbReference type="Proteomes" id="UP000270343">
    <property type="component" value="Unassembled WGS sequence"/>
</dbReference>
<protein>
    <submittedName>
        <fullName evidence="3">Uncharacterized protein</fullName>
    </submittedName>
</protein>